<organism evidence="3 4">
    <name type="scientific">Lactobacillus corticis</name>
    <dbReference type="NCBI Taxonomy" id="2201249"/>
    <lineage>
        <taxon>Bacteria</taxon>
        <taxon>Bacillati</taxon>
        <taxon>Bacillota</taxon>
        <taxon>Bacilli</taxon>
        <taxon>Lactobacillales</taxon>
        <taxon>Lactobacillaceae</taxon>
        <taxon>Lactobacillus</taxon>
    </lineage>
</organism>
<dbReference type="InterPro" id="IPR050990">
    <property type="entry name" value="UPF0237/GcvR_regulator"/>
</dbReference>
<feature type="domain" description="ACT" evidence="2">
    <location>
        <begin position="4"/>
        <end position="84"/>
    </location>
</feature>
<dbReference type="RefSeq" id="WP_212780254.1">
    <property type="nucleotide sequence ID" value="NZ_BMAY01000002.1"/>
</dbReference>
<dbReference type="AlphaFoldDB" id="A0A916QHW1"/>
<dbReference type="NCBIfam" id="NF001220">
    <property type="entry name" value="PRK00194.1"/>
    <property type="match status" value="1"/>
</dbReference>
<dbReference type="CDD" id="cd04872">
    <property type="entry name" value="ACT_1ZPV"/>
    <property type="match status" value="1"/>
</dbReference>
<reference evidence="3" key="1">
    <citation type="submission" date="2020-08" db="EMBL/GenBank/DDBJ databases">
        <title>Taxonomic study for Lactobacillus species isolated from hardwood bark.</title>
        <authorList>
            <person name="Tohno M."/>
            <person name="Tanizawa Y."/>
        </authorList>
    </citation>
    <scope>NUCLEOTIDE SEQUENCE</scope>
    <source>
        <strain evidence="3">B40</strain>
    </source>
</reference>
<evidence type="ECO:0000313" key="3">
    <source>
        <dbReference type="EMBL" id="GFZ26558.1"/>
    </source>
</evidence>
<dbReference type="InterPro" id="IPR022986">
    <property type="entry name" value="UPF0237_ACT"/>
</dbReference>
<comment type="caution">
    <text evidence="3">The sequence shown here is derived from an EMBL/GenBank/DDBJ whole genome shotgun (WGS) entry which is preliminary data.</text>
</comment>
<dbReference type="EMBL" id="BMAY01000002">
    <property type="protein sequence ID" value="GFZ26558.1"/>
    <property type="molecule type" value="Genomic_DNA"/>
</dbReference>
<dbReference type="InterPro" id="IPR002912">
    <property type="entry name" value="ACT_dom"/>
</dbReference>
<dbReference type="Gene3D" id="3.30.70.260">
    <property type="match status" value="1"/>
</dbReference>
<keyword evidence="4" id="KW-1185">Reference proteome</keyword>
<dbReference type="HAMAP" id="MF_01054">
    <property type="entry name" value="UPF0237"/>
    <property type="match status" value="1"/>
</dbReference>
<sequence>MKAILTVVGKDQVGIIAKVSSFLAEKNINILDLSQTIMDGYFTMMMMTELPETSNLKETSDQLQELGHANDLTITFRNAELYKSMHQL</sequence>
<protein>
    <recommendedName>
        <fullName evidence="1">UPF0237 protein LCB40_04380</fullName>
    </recommendedName>
</protein>
<name>A0A916QHW1_9LACO</name>
<accession>A0A916QHW1</accession>
<proteinExistence type="inferred from homology"/>
<evidence type="ECO:0000256" key="1">
    <source>
        <dbReference type="HAMAP-Rule" id="MF_01054"/>
    </source>
</evidence>
<comment type="similarity">
    <text evidence="1">Belongs to the UPF0237 family.</text>
</comment>
<evidence type="ECO:0000259" key="2">
    <source>
        <dbReference type="PROSITE" id="PS51671"/>
    </source>
</evidence>
<dbReference type="PANTHER" id="PTHR34875">
    <property type="entry name" value="UPF0237 PROTEIN MJ1558"/>
    <property type="match status" value="1"/>
</dbReference>
<dbReference type="PANTHER" id="PTHR34875:SF6">
    <property type="entry name" value="UPF0237 PROTEIN MJ1558"/>
    <property type="match status" value="1"/>
</dbReference>
<dbReference type="PROSITE" id="PS51671">
    <property type="entry name" value="ACT"/>
    <property type="match status" value="1"/>
</dbReference>
<evidence type="ECO:0000313" key="4">
    <source>
        <dbReference type="Proteomes" id="UP000677218"/>
    </source>
</evidence>
<dbReference type="SUPFAM" id="SSF55021">
    <property type="entry name" value="ACT-like"/>
    <property type="match status" value="1"/>
</dbReference>
<dbReference type="InterPro" id="IPR045865">
    <property type="entry name" value="ACT-like_dom_sf"/>
</dbReference>
<dbReference type="Proteomes" id="UP000677218">
    <property type="component" value="Unassembled WGS sequence"/>
</dbReference>
<gene>
    <name evidence="3" type="ORF">LCB40_04380</name>
</gene>
<dbReference type="Pfam" id="PF13740">
    <property type="entry name" value="ACT_6"/>
    <property type="match status" value="1"/>
</dbReference>